<evidence type="ECO:0000256" key="1">
    <source>
        <dbReference type="ARBA" id="ARBA00004514"/>
    </source>
</evidence>
<dbReference type="InterPro" id="IPR044992">
    <property type="entry name" value="ChyE-like"/>
</dbReference>
<dbReference type="GO" id="GO:0005829">
    <property type="term" value="C:cytosol"/>
    <property type="evidence" value="ECO:0007669"/>
    <property type="project" value="UniProtKB-SubCell"/>
</dbReference>
<dbReference type="AlphaFoldDB" id="A0AAD5CWQ3"/>
<comment type="caution">
    <text evidence="8">The sequence shown here is derived from an EMBL/GenBank/DDBJ whole genome shotgun (WGS) entry which is preliminary data.</text>
</comment>
<dbReference type="EMBL" id="JAMZMK010006288">
    <property type="protein sequence ID" value="KAI7749752.1"/>
    <property type="molecule type" value="Genomic_DNA"/>
</dbReference>
<dbReference type="CDD" id="cd01741">
    <property type="entry name" value="GATase1_1"/>
    <property type="match status" value="1"/>
</dbReference>
<gene>
    <name evidence="7" type="ORF">M8C21_019467</name>
    <name evidence="8" type="ORF">M8C21_033912</name>
</gene>
<organism evidence="8 9">
    <name type="scientific">Ambrosia artemisiifolia</name>
    <name type="common">Common ragweed</name>
    <dbReference type="NCBI Taxonomy" id="4212"/>
    <lineage>
        <taxon>Eukaryota</taxon>
        <taxon>Viridiplantae</taxon>
        <taxon>Streptophyta</taxon>
        <taxon>Embryophyta</taxon>
        <taxon>Tracheophyta</taxon>
        <taxon>Spermatophyta</taxon>
        <taxon>Magnoliopsida</taxon>
        <taxon>eudicotyledons</taxon>
        <taxon>Gunneridae</taxon>
        <taxon>Pentapetalae</taxon>
        <taxon>asterids</taxon>
        <taxon>campanulids</taxon>
        <taxon>Asterales</taxon>
        <taxon>Asteraceae</taxon>
        <taxon>Asteroideae</taxon>
        <taxon>Heliantheae alliance</taxon>
        <taxon>Heliantheae</taxon>
        <taxon>Ambrosia</taxon>
    </lineage>
</organism>
<keyword evidence="9" id="KW-1185">Reference proteome</keyword>
<reference evidence="8" key="1">
    <citation type="submission" date="2022-06" db="EMBL/GenBank/DDBJ databases">
        <title>Uncovering the hologenomic basis of an extraordinary plant invasion.</title>
        <authorList>
            <person name="Bieker V.C."/>
            <person name="Martin M.D."/>
            <person name="Gilbert T."/>
            <person name="Hodgins K."/>
            <person name="Battlay P."/>
            <person name="Petersen B."/>
            <person name="Wilson J."/>
        </authorList>
    </citation>
    <scope>NUCLEOTIDE SEQUENCE</scope>
    <source>
        <strain evidence="8">AA19_3_7</strain>
        <tissue evidence="8">Leaf</tissue>
    </source>
</reference>
<sequence length="241" mass="27340">MKRFAVLLCAEDSDYVKKKYGGYFGVFVRMLAEDGEIWDVYRVCTDHFPSDEEIKLYDGFVITGSCSDAHGNDAWIIKLLILLKKLDSLNKKVLGICFGHQILARSLGGKVARAASGWDIGVRTIHFSTSMKTSANLKLPARLSLIECHRDEVWELPSKVEVLASSDKTKVEMFRYMDHIMGVQGHPEYTKDILTHLIDRLLQRGYIEEGNAIKGRASVDEHDPDREAWKQLCTSFLKGRL</sequence>
<dbReference type="InterPro" id="IPR029062">
    <property type="entry name" value="Class_I_gatase-like"/>
</dbReference>
<feature type="domain" description="Glutamine amidotransferase" evidence="6">
    <location>
        <begin position="52"/>
        <end position="191"/>
    </location>
</feature>
<comment type="similarity">
    <text evidence="3">Belongs to the peptidase C26 family.</text>
</comment>
<evidence type="ECO:0000313" key="8">
    <source>
        <dbReference type="EMBL" id="KAI7749753.1"/>
    </source>
</evidence>
<accession>A0AAD5CWQ3</accession>
<evidence type="ECO:0000313" key="9">
    <source>
        <dbReference type="Proteomes" id="UP001206925"/>
    </source>
</evidence>
<dbReference type="GO" id="GO:0008233">
    <property type="term" value="F:peptidase activity"/>
    <property type="evidence" value="ECO:0007669"/>
    <property type="project" value="UniProtKB-ARBA"/>
</dbReference>
<evidence type="ECO:0000256" key="2">
    <source>
        <dbReference type="ARBA" id="ARBA00005179"/>
    </source>
</evidence>
<name>A0AAD5CWQ3_AMBAR</name>
<proteinExistence type="inferred from homology"/>
<dbReference type="Pfam" id="PF00117">
    <property type="entry name" value="GATase"/>
    <property type="match status" value="1"/>
</dbReference>
<evidence type="ECO:0000313" key="7">
    <source>
        <dbReference type="EMBL" id="KAI7749752.1"/>
    </source>
</evidence>
<dbReference type="GO" id="GO:0019760">
    <property type="term" value="P:glucosinolate metabolic process"/>
    <property type="evidence" value="ECO:0007669"/>
    <property type="project" value="UniProtKB-ARBA"/>
</dbReference>
<dbReference type="Gene3D" id="3.40.50.880">
    <property type="match status" value="1"/>
</dbReference>
<keyword evidence="5" id="KW-0378">Hydrolase</keyword>
<dbReference type="SUPFAM" id="SSF52317">
    <property type="entry name" value="Class I glutamine amidotransferase-like"/>
    <property type="match status" value="1"/>
</dbReference>
<evidence type="ECO:0000256" key="5">
    <source>
        <dbReference type="ARBA" id="ARBA00022801"/>
    </source>
</evidence>
<evidence type="ECO:0000256" key="4">
    <source>
        <dbReference type="ARBA" id="ARBA00022490"/>
    </source>
</evidence>
<dbReference type="PANTHER" id="PTHR42695:SF13">
    <property type="entry name" value="GLUTAMINE AMIDOTRANSFERASE CLASS-I FAMILY PROTEIN, EXPRESSED"/>
    <property type="match status" value="1"/>
</dbReference>
<evidence type="ECO:0000256" key="3">
    <source>
        <dbReference type="ARBA" id="ARBA00011083"/>
    </source>
</evidence>
<dbReference type="PROSITE" id="PS51273">
    <property type="entry name" value="GATASE_TYPE_1"/>
    <property type="match status" value="1"/>
</dbReference>
<comment type="subcellular location">
    <subcellularLocation>
        <location evidence="1">Cytoplasm</location>
        <location evidence="1">Cytosol</location>
    </subcellularLocation>
</comment>
<dbReference type="EMBL" id="JAMZMK010006287">
    <property type="protein sequence ID" value="KAI7749753.1"/>
    <property type="molecule type" value="Genomic_DNA"/>
</dbReference>
<dbReference type="FunFam" id="3.40.50.880:FF:000040">
    <property type="entry name" value="Gamma-glutamyl peptidase 5"/>
    <property type="match status" value="1"/>
</dbReference>
<dbReference type="InterPro" id="IPR017926">
    <property type="entry name" value="GATASE"/>
</dbReference>
<evidence type="ECO:0000259" key="6">
    <source>
        <dbReference type="Pfam" id="PF00117"/>
    </source>
</evidence>
<comment type="pathway">
    <text evidence="2">Secondary metabolite biosynthesis.</text>
</comment>
<dbReference type="Proteomes" id="UP001206925">
    <property type="component" value="Unassembled WGS sequence"/>
</dbReference>
<protein>
    <recommendedName>
        <fullName evidence="6">Glutamine amidotransferase domain-containing protein</fullName>
    </recommendedName>
</protein>
<dbReference type="PANTHER" id="PTHR42695">
    <property type="entry name" value="GLUTAMINE AMIDOTRANSFERASE YLR126C-RELATED"/>
    <property type="match status" value="1"/>
</dbReference>
<keyword evidence="4" id="KW-0963">Cytoplasm</keyword>